<feature type="transmembrane region" description="Helical" evidence="1">
    <location>
        <begin position="20"/>
        <end position="42"/>
    </location>
</feature>
<keyword evidence="2" id="KW-1185">Reference proteome</keyword>
<evidence type="ECO:0000256" key="1">
    <source>
        <dbReference type="SAM" id="Phobius"/>
    </source>
</evidence>
<dbReference type="Proteomes" id="UP000887577">
    <property type="component" value="Unplaced"/>
</dbReference>
<dbReference type="AlphaFoldDB" id="A0A914Z871"/>
<keyword evidence="1" id="KW-0472">Membrane</keyword>
<name>A0A914Z871_9BILA</name>
<proteinExistence type="predicted"/>
<protein>
    <submittedName>
        <fullName evidence="3">Ovule protein</fullName>
    </submittedName>
</protein>
<organism evidence="2 3">
    <name type="scientific">Panagrolaimus superbus</name>
    <dbReference type="NCBI Taxonomy" id="310955"/>
    <lineage>
        <taxon>Eukaryota</taxon>
        <taxon>Metazoa</taxon>
        <taxon>Ecdysozoa</taxon>
        <taxon>Nematoda</taxon>
        <taxon>Chromadorea</taxon>
        <taxon>Rhabditida</taxon>
        <taxon>Tylenchina</taxon>
        <taxon>Panagrolaimomorpha</taxon>
        <taxon>Panagrolaimoidea</taxon>
        <taxon>Panagrolaimidae</taxon>
        <taxon>Panagrolaimus</taxon>
    </lineage>
</organism>
<reference evidence="3" key="1">
    <citation type="submission" date="2022-11" db="UniProtKB">
        <authorList>
            <consortium name="WormBaseParasite"/>
        </authorList>
    </citation>
    <scope>IDENTIFICATION</scope>
</reference>
<evidence type="ECO:0000313" key="3">
    <source>
        <dbReference type="WBParaSite" id="PSU_v2.g8063.t1"/>
    </source>
</evidence>
<keyword evidence="1" id="KW-1133">Transmembrane helix</keyword>
<keyword evidence="1" id="KW-0812">Transmembrane</keyword>
<sequence length="80" mass="9672">MLNGYIEFIRVFVDSNQYFFAIYINLGQHLITLICCKILHNVNKQKYKSLAYKSSLSERHQECRVQWLCIICFTIFHFYL</sequence>
<dbReference type="WBParaSite" id="PSU_v2.g8063.t1">
    <property type="protein sequence ID" value="PSU_v2.g8063.t1"/>
    <property type="gene ID" value="PSU_v2.g8063"/>
</dbReference>
<evidence type="ECO:0000313" key="2">
    <source>
        <dbReference type="Proteomes" id="UP000887577"/>
    </source>
</evidence>
<accession>A0A914Z871</accession>